<evidence type="ECO:0000259" key="2">
    <source>
        <dbReference type="PROSITE" id="PS00022"/>
    </source>
</evidence>
<protein>
    <recommendedName>
        <fullName evidence="2 3">EGF-like domain-containing protein</fullName>
    </recommendedName>
</protein>
<feature type="non-terminal residue" evidence="4">
    <location>
        <position position="1"/>
    </location>
</feature>
<dbReference type="PROSITE" id="PS00022">
    <property type="entry name" value="EGF_1"/>
    <property type="match status" value="1"/>
</dbReference>
<name>A0A0X3Q9D8_SCHSO</name>
<sequence>EMSTPEPISVHPCYQYCLHGVCSLIDGRPSCSCFSPYDGQRCDLVQASPHPAAFDKVKELESNCTVGGGSFFGHFILFSTFGALTSLLVLLLLCLFVKKHTNRSHQKTQAAHISTQKFDIKNSSDAFNRLRTQSTESVTESEGVVTLTVPTKTDKTIIQKNHVKARSTGCFFFPRCLIPQSGRLRFQVRNRPKLVTNGNGVGQLIGQTLNPYVAASSAELHCEIRQPLQQHQTWGWLEEQEYRTHVHECRHSHQQCGQTQEALYSLDSLHAKDGGVPNLTAAVAHAGDWIPAEMQVPGMRELHLRNSWEGLAEGLPPLSVGPVSVPVPFSRSSPKKRQDYEVGTAITTGELAAVSLIPLSGTAYASLAPVRPAGGQKLCELVRLQNLFQCGLPSSSGTSK</sequence>
<evidence type="ECO:0000259" key="3">
    <source>
        <dbReference type="PROSITE" id="PS01186"/>
    </source>
</evidence>
<dbReference type="AlphaFoldDB" id="A0A0X3Q9D8"/>
<keyword evidence="1" id="KW-0472">Membrane</keyword>
<feature type="domain" description="EGF-like" evidence="2 3">
    <location>
        <begin position="31"/>
        <end position="42"/>
    </location>
</feature>
<keyword evidence="1" id="KW-1133">Transmembrane helix</keyword>
<dbReference type="InterPro" id="IPR000742">
    <property type="entry name" value="EGF"/>
</dbReference>
<dbReference type="Gene3D" id="2.10.25.10">
    <property type="entry name" value="Laminin"/>
    <property type="match status" value="1"/>
</dbReference>
<dbReference type="PROSITE" id="PS01186">
    <property type="entry name" value="EGF_2"/>
    <property type="match status" value="1"/>
</dbReference>
<proteinExistence type="predicted"/>
<evidence type="ECO:0000256" key="1">
    <source>
        <dbReference type="SAM" id="Phobius"/>
    </source>
</evidence>
<feature type="transmembrane region" description="Helical" evidence="1">
    <location>
        <begin position="75"/>
        <end position="97"/>
    </location>
</feature>
<reference evidence="4" key="1">
    <citation type="submission" date="2016-01" db="EMBL/GenBank/DDBJ databases">
        <title>Reference transcriptome for the parasite Schistocephalus solidus: insights into the molecular evolution of parasitism.</title>
        <authorList>
            <person name="Hebert F.O."/>
            <person name="Grambauer S."/>
            <person name="Barber I."/>
            <person name="Landry C.R."/>
            <person name="Aubin-Horth N."/>
        </authorList>
    </citation>
    <scope>NUCLEOTIDE SEQUENCE</scope>
</reference>
<organism evidence="4">
    <name type="scientific">Schistocephalus solidus</name>
    <name type="common">Tapeworm</name>
    <dbReference type="NCBI Taxonomy" id="70667"/>
    <lineage>
        <taxon>Eukaryota</taxon>
        <taxon>Metazoa</taxon>
        <taxon>Spiralia</taxon>
        <taxon>Lophotrochozoa</taxon>
        <taxon>Platyhelminthes</taxon>
        <taxon>Cestoda</taxon>
        <taxon>Eucestoda</taxon>
        <taxon>Diphyllobothriidea</taxon>
        <taxon>Diphyllobothriidae</taxon>
        <taxon>Schistocephalus</taxon>
    </lineage>
</organism>
<keyword evidence="1" id="KW-0812">Transmembrane</keyword>
<accession>A0A0X3Q9D8</accession>
<dbReference type="SUPFAM" id="SSF57196">
    <property type="entry name" value="EGF/Laminin"/>
    <property type="match status" value="1"/>
</dbReference>
<evidence type="ECO:0000313" key="4">
    <source>
        <dbReference type="EMBL" id="JAP59137.1"/>
    </source>
</evidence>
<dbReference type="EMBL" id="GEEE01004088">
    <property type="protein sequence ID" value="JAP59137.1"/>
    <property type="molecule type" value="Transcribed_RNA"/>
</dbReference>
<gene>
    <name evidence="4" type="ORF">TR144118</name>
</gene>